<evidence type="ECO:0000313" key="2">
    <source>
        <dbReference type="EMBL" id="PNR28042.1"/>
    </source>
</evidence>
<dbReference type="EnsemblPlants" id="Pp3c24_4760V3.1">
    <property type="protein sequence ID" value="PAC:32909940.CDS.1"/>
    <property type="gene ID" value="Pp3c24_4760"/>
</dbReference>
<organism evidence="2">
    <name type="scientific">Physcomitrium patens</name>
    <name type="common">Spreading-leaved earth moss</name>
    <name type="synonym">Physcomitrella patens</name>
    <dbReference type="NCBI Taxonomy" id="3218"/>
    <lineage>
        <taxon>Eukaryota</taxon>
        <taxon>Viridiplantae</taxon>
        <taxon>Streptophyta</taxon>
        <taxon>Embryophyta</taxon>
        <taxon>Bryophyta</taxon>
        <taxon>Bryophytina</taxon>
        <taxon>Bryopsida</taxon>
        <taxon>Funariidae</taxon>
        <taxon>Funariales</taxon>
        <taxon>Funariaceae</taxon>
        <taxon>Physcomitrium</taxon>
    </lineage>
</organism>
<evidence type="ECO:0000256" key="1">
    <source>
        <dbReference type="SAM" id="MobiDB-lite"/>
    </source>
</evidence>
<feature type="region of interest" description="Disordered" evidence="1">
    <location>
        <begin position="1"/>
        <end position="31"/>
    </location>
</feature>
<dbReference type="EnsemblPlants" id="Pp3c24_4760V3.2">
    <property type="protein sequence ID" value="PAC:32909941.CDS.1"/>
    <property type="gene ID" value="Pp3c24_4760"/>
</dbReference>
<proteinExistence type="predicted"/>
<dbReference type="Gramene" id="Pp3c24_4760V3.1">
    <property type="protein sequence ID" value="PAC:32909940.CDS.1"/>
    <property type="gene ID" value="Pp3c24_4760"/>
</dbReference>
<dbReference type="AlphaFoldDB" id="A0A2K1IFI9"/>
<reference evidence="2 4" key="2">
    <citation type="journal article" date="2018" name="Plant J.">
        <title>The Physcomitrella patens chromosome-scale assembly reveals moss genome structure and evolution.</title>
        <authorList>
            <person name="Lang D."/>
            <person name="Ullrich K.K."/>
            <person name="Murat F."/>
            <person name="Fuchs J."/>
            <person name="Jenkins J."/>
            <person name="Haas F.B."/>
            <person name="Piednoel M."/>
            <person name="Gundlach H."/>
            <person name="Van Bel M."/>
            <person name="Meyberg R."/>
            <person name="Vives C."/>
            <person name="Morata J."/>
            <person name="Symeonidi A."/>
            <person name="Hiss M."/>
            <person name="Muchero W."/>
            <person name="Kamisugi Y."/>
            <person name="Saleh O."/>
            <person name="Blanc G."/>
            <person name="Decker E.L."/>
            <person name="van Gessel N."/>
            <person name="Grimwood J."/>
            <person name="Hayes R.D."/>
            <person name="Graham S.W."/>
            <person name="Gunter L.E."/>
            <person name="McDaniel S.F."/>
            <person name="Hoernstein S.N.W."/>
            <person name="Larsson A."/>
            <person name="Li F.W."/>
            <person name="Perroud P.F."/>
            <person name="Phillips J."/>
            <person name="Ranjan P."/>
            <person name="Rokshar D.S."/>
            <person name="Rothfels C.J."/>
            <person name="Schneider L."/>
            <person name="Shu S."/>
            <person name="Stevenson D.W."/>
            <person name="Thummler F."/>
            <person name="Tillich M."/>
            <person name="Villarreal Aguilar J.C."/>
            <person name="Widiez T."/>
            <person name="Wong G.K."/>
            <person name="Wymore A."/>
            <person name="Zhang Y."/>
            <person name="Zimmer A.D."/>
            <person name="Quatrano R.S."/>
            <person name="Mayer K.F.X."/>
            <person name="Goodstein D."/>
            <person name="Casacuberta J.M."/>
            <person name="Vandepoele K."/>
            <person name="Reski R."/>
            <person name="Cuming A.C."/>
            <person name="Tuskan G.A."/>
            <person name="Maumus F."/>
            <person name="Salse J."/>
            <person name="Schmutz J."/>
            <person name="Rensing S.A."/>
        </authorList>
    </citation>
    <scope>NUCLEOTIDE SEQUENCE [LARGE SCALE GENOMIC DNA]</scope>
    <source>
        <strain evidence="3 4">cv. Gransden 2004</strain>
    </source>
</reference>
<dbReference type="InParanoid" id="A0A2K1IFI9"/>
<dbReference type="EMBL" id="ABEU02000024">
    <property type="protein sequence ID" value="PNR28042.1"/>
    <property type="molecule type" value="Genomic_DNA"/>
</dbReference>
<protein>
    <submittedName>
        <fullName evidence="2 3">Uncharacterized protein</fullName>
    </submittedName>
</protein>
<sequence>MDCELSLEAEEEEKEEGRIGTRFRGGDGGGYTKPPPRVMVCGKLNFETALAFSPHSWRSTTWLTVPFFPLLHPSPPSSTFVPNGGCFTKYYPSITHSLLLRLDLG</sequence>
<evidence type="ECO:0000313" key="4">
    <source>
        <dbReference type="Proteomes" id="UP000006727"/>
    </source>
</evidence>
<dbReference type="Gramene" id="Pp3c24_4760V3.2">
    <property type="protein sequence ID" value="PAC:32909941.CDS.1"/>
    <property type="gene ID" value="Pp3c24_4760"/>
</dbReference>
<keyword evidence="4" id="KW-1185">Reference proteome</keyword>
<reference evidence="3" key="3">
    <citation type="submission" date="2020-12" db="UniProtKB">
        <authorList>
            <consortium name="EnsemblPlants"/>
        </authorList>
    </citation>
    <scope>IDENTIFICATION</scope>
</reference>
<name>A0A2K1IFI9_PHYPA</name>
<feature type="compositionally biased region" description="Acidic residues" evidence="1">
    <location>
        <begin position="1"/>
        <end position="14"/>
    </location>
</feature>
<reference evidence="2 4" key="1">
    <citation type="journal article" date="2008" name="Science">
        <title>The Physcomitrella genome reveals evolutionary insights into the conquest of land by plants.</title>
        <authorList>
            <person name="Rensing S."/>
            <person name="Lang D."/>
            <person name="Zimmer A."/>
            <person name="Terry A."/>
            <person name="Salamov A."/>
            <person name="Shapiro H."/>
            <person name="Nishiyama T."/>
            <person name="Perroud P.-F."/>
            <person name="Lindquist E."/>
            <person name="Kamisugi Y."/>
            <person name="Tanahashi T."/>
            <person name="Sakakibara K."/>
            <person name="Fujita T."/>
            <person name="Oishi K."/>
            <person name="Shin-I T."/>
            <person name="Kuroki Y."/>
            <person name="Toyoda A."/>
            <person name="Suzuki Y."/>
            <person name="Hashimoto A."/>
            <person name="Yamaguchi K."/>
            <person name="Sugano A."/>
            <person name="Kohara Y."/>
            <person name="Fujiyama A."/>
            <person name="Anterola A."/>
            <person name="Aoki S."/>
            <person name="Ashton N."/>
            <person name="Barbazuk W.B."/>
            <person name="Barker E."/>
            <person name="Bennetzen J."/>
            <person name="Bezanilla M."/>
            <person name="Blankenship R."/>
            <person name="Cho S.H."/>
            <person name="Dutcher S."/>
            <person name="Estelle M."/>
            <person name="Fawcett J.A."/>
            <person name="Gundlach H."/>
            <person name="Hanada K."/>
            <person name="Heyl A."/>
            <person name="Hicks K.A."/>
            <person name="Hugh J."/>
            <person name="Lohr M."/>
            <person name="Mayer K."/>
            <person name="Melkozernov A."/>
            <person name="Murata T."/>
            <person name="Nelson D."/>
            <person name="Pils B."/>
            <person name="Prigge M."/>
            <person name="Reiss B."/>
            <person name="Renner T."/>
            <person name="Rombauts S."/>
            <person name="Rushton P."/>
            <person name="Sanderfoot A."/>
            <person name="Schween G."/>
            <person name="Shiu S.-H."/>
            <person name="Stueber K."/>
            <person name="Theodoulou F.L."/>
            <person name="Tu H."/>
            <person name="Van de Peer Y."/>
            <person name="Verrier P.J."/>
            <person name="Waters E."/>
            <person name="Wood A."/>
            <person name="Yang L."/>
            <person name="Cove D."/>
            <person name="Cuming A."/>
            <person name="Hasebe M."/>
            <person name="Lucas S."/>
            <person name="Mishler D.B."/>
            <person name="Reski R."/>
            <person name="Grigoriev I."/>
            <person name="Quatrano R.S."/>
            <person name="Boore J.L."/>
        </authorList>
    </citation>
    <scope>NUCLEOTIDE SEQUENCE [LARGE SCALE GENOMIC DNA]</scope>
    <source>
        <strain evidence="3 4">cv. Gransden 2004</strain>
    </source>
</reference>
<accession>A0A2K1IFI9</accession>
<gene>
    <name evidence="2" type="ORF">PHYPA_028634</name>
</gene>
<dbReference type="Proteomes" id="UP000006727">
    <property type="component" value="Chromosome 24"/>
</dbReference>
<dbReference type="PaxDb" id="3218-PP1S18_12V6.1"/>
<evidence type="ECO:0000313" key="3">
    <source>
        <dbReference type="EnsemblPlants" id="PAC:32909940.CDS.1"/>
    </source>
</evidence>